<feature type="non-terminal residue" evidence="1">
    <location>
        <position position="211"/>
    </location>
</feature>
<dbReference type="EMBL" id="BKCJ011182563">
    <property type="protein sequence ID" value="GFD00090.1"/>
    <property type="molecule type" value="Genomic_DNA"/>
</dbReference>
<gene>
    <name evidence="1" type="ORF">Tci_872059</name>
</gene>
<accession>A0A699SR60</accession>
<organism evidence="1">
    <name type="scientific">Tanacetum cinerariifolium</name>
    <name type="common">Dalmatian daisy</name>
    <name type="synonym">Chrysanthemum cinerariifolium</name>
    <dbReference type="NCBI Taxonomy" id="118510"/>
    <lineage>
        <taxon>Eukaryota</taxon>
        <taxon>Viridiplantae</taxon>
        <taxon>Streptophyta</taxon>
        <taxon>Embryophyta</taxon>
        <taxon>Tracheophyta</taxon>
        <taxon>Spermatophyta</taxon>
        <taxon>Magnoliopsida</taxon>
        <taxon>eudicotyledons</taxon>
        <taxon>Gunneridae</taxon>
        <taxon>Pentapetalae</taxon>
        <taxon>asterids</taxon>
        <taxon>campanulids</taxon>
        <taxon>Asterales</taxon>
        <taxon>Asteraceae</taxon>
        <taxon>Asteroideae</taxon>
        <taxon>Anthemideae</taxon>
        <taxon>Anthemidinae</taxon>
        <taxon>Tanacetum</taxon>
    </lineage>
</organism>
<protein>
    <submittedName>
        <fullName evidence="1">Uncharacterized protein</fullName>
    </submittedName>
</protein>
<feature type="non-terminal residue" evidence="1">
    <location>
        <position position="1"/>
    </location>
</feature>
<comment type="caution">
    <text evidence="1">The sequence shown here is derived from an EMBL/GenBank/DDBJ whole genome shotgun (WGS) entry which is preliminary data.</text>
</comment>
<sequence length="211" mass="23379">ELGWTPYASFGTHVGGSCCWNGADAVTAGAVAAHDVLPHNVPPIHSFSSILGPSSAPQSSPMREPTLVREPTPVWEPILMWEPTPDDHNKVAYLEKGKGWEAYVQIFDFLQRSHIRYALTHRPCIVFDSLVKQFWATTAVHNHEAGPSQIIANIDGNELVATESLIRTQLQLNDVDWLYEFTFTDVLDGMSVIGYPTDGSLTFYKAKLSPQ</sequence>
<proteinExistence type="predicted"/>
<evidence type="ECO:0000313" key="1">
    <source>
        <dbReference type="EMBL" id="GFD00090.1"/>
    </source>
</evidence>
<dbReference type="AlphaFoldDB" id="A0A699SR60"/>
<name>A0A699SR60_TANCI</name>
<reference evidence="1" key="1">
    <citation type="journal article" date="2019" name="Sci. Rep.">
        <title>Draft genome of Tanacetum cinerariifolium, the natural source of mosquito coil.</title>
        <authorList>
            <person name="Yamashiro T."/>
            <person name="Shiraishi A."/>
            <person name="Satake H."/>
            <person name="Nakayama K."/>
        </authorList>
    </citation>
    <scope>NUCLEOTIDE SEQUENCE</scope>
</reference>